<name>A0ABQ5RNY4_9CHLO</name>
<comment type="caution">
    <text evidence="1">The sequence shown here is derived from an EMBL/GenBank/DDBJ whole genome shotgun (WGS) entry which is preliminary data.</text>
</comment>
<dbReference type="EMBL" id="BSDZ01000004">
    <property type="protein sequence ID" value="GLI59260.1"/>
    <property type="molecule type" value="Genomic_DNA"/>
</dbReference>
<accession>A0ABQ5RNY4</accession>
<evidence type="ECO:0000313" key="2">
    <source>
        <dbReference type="Proteomes" id="UP001165090"/>
    </source>
</evidence>
<dbReference type="Proteomes" id="UP001165090">
    <property type="component" value="Unassembled WGS sequence"/>
</dbReference>
<evidence type="ECO:0000313" key="1">
    <source>
        <dbReference type="EMBL" id="GLI59260.1"/>
    </source>
</evidence>
<proteinExistence type="predicted"/>
<organism evidence="1 2">
    <name type="scientific">Volvox africanus</name>
    <dbReference type="NCBI Taxonomy" id="51714"/>
    <lineage>
        <taxon>Eukaryota</taxon>
        <taxon>Viridiplantae</taxon>
        <taxon>Chlorophyta</taxon>
        <taxon>core chlorophytes</taxon>
        <taxon>Chlorophyceae</taxon>
        <taxon>CS clade</taxon>
        <taxon>Chlamydomonadales</taxon>
        <taxon>Volvocaceae</taxon>
        <taxon>Volvox</taxon>
    </lineage>
</organism>
<evidence type="ECO:0008006" key="3">
    <source>
        <dbReference type="Google" id="ProtNLM"/>
    </source>
</evidence>
<gene>
    <name evidence="1" type="ORF">VaNZ11_001107</name>
</gene>
<protein>
    <recommendedName>
        <fullName evidence="3">Glycosyl transferase family 1 domain-containing protein</fullName>
    </recommendedName>
</protein>
<reference evidence="1 2" key="1">
    <citation type="journal article" date="2023" name="IScience">
        <title>Expanded male sex-determining region conserved during the evolution of homothallism in the green alga Volvox.</title>
        <authorList>
            <person name="Yamamoto K."/>
            <person name="Matsuzaki R."/>
            <person name="Mahakham W."/>
            <person name="Heman W."/>
            <person name="Sekimoto H."/>
            <person name="Kawachi M."/>
            <person name="Minakuchi Y."/>
            <person name="Toyoda A."/>
            <person name="Nozaki H."/>
        </authorList>
    </citation>
    <scope>NUCLEOTIDE SEQUENCE [LARGE SCALE GENOMIC DNA]</scope>
    <source>
        <strain evidence="1 2">NIES-4468</strain>
    </source>
</reference>
<sequence length="463" mass="51608">MKMLLTLNKPQLLHTMTATWNSPKLSATPQFRMLLLQLMFASCGISLAQAAVVNNAAEFSSSAGVSPTTSALSAPIPKPANLTSCPNLRIGIINGVPYHYEVVAGLMHTFRPYSKRTDMYLNRYMRSANGDGSWDILRRSRINFRLITRTLLTSISREKPFYDLLILVSPDYELDANEELLRHIRRRVTVAIVHNSDFNDTQRLIRVAESGGSSAQLVTLSPHTATSLAAATGRAVEWVLPVYPFRPSTNCLQATEVDLLGMCLRGFAIQGKFSNQRRNYSSLWKQMEARREELTSGYAKALFRINLLGKGQEDRLGLPQELEPLVNVHRRLRYLGFFEQLHHSFAILPLLAGPRYLTHKFSSSVLSALISGTPLIVDQAFLAAYGMVNEQCVYLQKDGETEVDVMLRVMATQATELLTVRQAMVEARKRSNERAVQYYARILTELCSKSSNGDSGGGSGGEQ</sequence>
<keyword evidence="2" id="KW-1185">Reference proteome</keyword>